<protein>
    <recommendedName>
        <fullName evidence="3">Hydrolase</fullName>
    </recommendedName>
</protein>
<evidence type="ECO:0000313" key="1">
    <source>
        <dbReference type="EMBL" id="MBB4623729.1"/>
    </source>
</evidence>
<sequence>MKTICVDIDGTLVHYEDWQGDNHFGSLVPGAVDAMRQLKEQGWYIIIYTTRGNKEAIKSFLIRHGVCFDSINQNPNQPGNALGGKPIADVYIDDRAITFEGDWVETVNKINRFKTWEQ</sequence>
<evidence type="ECO:0008006" key="3">
    <source>
        <dbReference type="Google" id="ProtNLM"/>
    </source>
</evidence>
<proteinExistence type="predicted"/>
<gene>
    <name evidence="1" type="ORF">GGQ57_003645</name>
</gene>
<reference evidence="1 2" key="1">
    <citation type="submission" date="2020-08" db="EMBL/GenBank/DDBJ databases">
        <title>Genomic Encyclopedia of Type Strains, Phase IV (KMG-IV): sequencing the most valuable type-strain genomes for metagenomic binning, comparative biology and taxonomic classification.</title>
        <authorList>
            <person name="Goeker M."/>
        </authorList>
    </citation>
    <scope>NUCLEOTIDE SEQUENCE [LARGE SCALE GENOMIC DNA]</scope>
    <source>
        <strain evidence="1 2">DSM 102983</strain>
    </source>
</reference>
<dbReference type="SUPFAM" id="SSF56784">
    <property type="entry name" value="HAD-like"/>
    <property type="match status" value="1"/>
</dbReference>
<dbReference type="EMBL" id="JACHOC010000007">
    <property type="protein sequence ID" value="MBB4623729.1"/>
    <property type="molecule type" value="Genomic_DNA"/>
</dbReference>
<dbReference type="Proteomes" id="UP000533637">
    <property type="component" value="Unassembled WGS sequence"/>
</dbReference>
<dbReference type="RefSeq" id="WP_183671698.1">
    <property type="nucleotide sequence ID" value="NZ_BMPB01000008.1"/>
</dbReference>
<dbReference type="InterPro" id="IPR036412">
    <property type="entry name" value="HAD-like_sf"/>
</dbReference>
<dbReference type="InterPro" id="IPR023214">
    <property type="entry name" value="HAD_sf"/>
</dbReference>
<evidence type="ECO:0000313" key="2">
    <source>
        <dbReference type="Proteomes" id="UP000533637"/>
    </source>
</evidence>
<organism evidence="1 2">
    <name type="scientific">Parabacteroides faecis</name>
    <dbReference type="NCBI Taxonomy" id="1217282"/>
    <lineage>
        <taxon>Bacteria</taxon>
        <taxon>Pseudomonadati</taxon>
        <taxon>Bacteroidota</taxon>
        <taxon>Bacteroidia</taxon>
        <taxon>Bacteroidales</taxon>
        <taxon>Tannerellaceae</taxon>
        <taxon>Parabacteroides</taxon>
    </lineage>
</organism>
<keyword evidence="2" id="KW-1185">Reference proteome</keyword>
<comment type="caution">
    <text evidence="1">The sequence shown here is derived from an EMBL/GenBank/DDBJ whole genome shotgun (WGS) entry which is preliminary data.</text>
</comment>
<dbReference type="Gene3D" id="3.40.50.1000">
    <property type="entry name" value="HAD superfamily/HAD-like"/>
    <property type="match status" value="1"/>
</dbReference>
<accession>A0ABR6KSF0</accession>
<name>A0ABR6KSF0_9BACT</name>